<sequence>MRRNRTPFRRFLPMDTDVASMIQIVAIIIALVIVMVSIVFLVTG</sequence>
<evidence type="ECO:0000256" key="1">
    <source>
        <dbReference type="SAM" id="Phobius"/>
    </source>
</evidence>
<reference evidence="2 3" key="1">
    <citation type="submission" date="2012-02" db="EMBL/GenBank/DDBJ databases">
        <title>The Genome Sequence of Parabacteroides johnsonii CL02T12C29.</title>
        <authorList>
            <consortium name="The Broad Institute Genome Sequencing Platform"/>
            <person name="Earl A."/>
            <person name="Ward D."/>
            <person name="Feldgarden M."/>
            <person name="Gevers D."/>
            <person name="Zitomersky N.L."/>
            <person name="Coyne M.J."/>
            <person name="Comstock L.E."/>
            <person name="Young S.K."/>
            <person name="Zeng Q."/>
            <person name="Gargeya S."/>
            <person name="Fitzgerald M."/>
            <person name="Haas B."/>
            <person name="Abouelleil A."/>
            <person name="Alvarado L."/>
            <person name="Arachchi H.M."/>
            <person name="Berlin A."/>
            <person name="Chapman S.B."/>
            <person name="Gearin G."/>
            <person name="Goldberg J."/>
            <person name="Griggs A."/>
            <person name="Gujja S."/>
            <person name="Hansen M."/>
            <person name="Heiman D."/>
            <person name="Howarth C."/>
            <person name="Larimer J."/>
            <person name="Lui A."/>
            <person name="MacDonald P.J.P."/>
            <person name="McCowen C."/>
            <person name="Montmayeur A."/>
            <person name="Murphy C."/>
            <person name="Neiman D."/>
            <person name="Pearson M."/>
            <person name="Priest M."/>
            <person name="Roberts A."/>
            <person name="Saif S."/>
            <person name="Shea T."/>
            <person name="Sisk P."/>
            <person name="Stolte C."/>
            <person name="Sykes S."/>
            <person name="Wortman J."/>
            <person name="Nusbaum C."/>
            <person name="Birren B."/>
        </authorList>
    </citation>
    <scope>NUCLEOTIDE SEQUENCE [LARGE SCALE GENOMIC DNA]</scope>
    <source>
        <strain evidence="2 3">CL02T12C29</strain>
    </source>
</reference>
<dbReference type="Proteomes" id="UP000001218">
    <property type="component" value="Unassembled WGS sequence"/>
</dbReference>
<keyword evidence="1" id="KW-0472">Membrane</keyword>
<protein>
    <submittedName>
        <fullName evidence="2">Uncharacterized protein</fullName>
    </submittedName>
</protein>
<dbReference type="EMBL" id="AGZP01000017">
    <property type="protein sequence ID" value="EKN10184.1"/>
    <property type="molecule type" value="Genomic_DNA"/>
</dbReference>
<dbReference type="HOGENOM" id="CLU_3219697_0_0_10"/>
<keyword evidence="1" id="KW-0812">Transmembrane</keyword>
<evidence type="ECO:0000313" key="3">
    <source>
        <dbReference type="Proteomes" id="UP000001218"/>
    </source>
</evidence>
<gene>
    <name evidence="2" type="ORF">HMPREF1077_02094</name>
</gene>
<accession>K5Z3P5</accession>
<comment type="caution">
    <text evidence="2">The sequence shown here is derived from an EMBL/GenBank/DDBJ whole genome shotgun (WGS) entry which is preliminary data.</text>
</comment>
<organism evidence="2 3">
    <name type="scientific">Parabacteroides johnsonii CL02T12C29</name>
    <dbReference type="NCBI Taxonomy" id="999419"/>
    <lineage>
        <taxon>Bacteria</taxon>
        <taxon>Pseudomonadati</taxon>
        <taxon>Bacteroidota</taxon>
        <taxon>Bacteroidia</taxon>
        <taxon>Bacteroidales</taxon>
        <taxon>Tannerellaceae</taxon>
        <taxon>Parabacteroides</taxon>
    </lineage>
</organism>
<feature type="transmembrane region" description="Helical" evidence="1">
    <location>
        <begin position="21"/>
        <end position="42"/>
    </location>
</feature>
<evidence type="ECO:0000313" key="2">
    <source>
        <dbReference type="EMBL" id="EKN10184.1"/>
    </source>
</evidence>
<keyword evidence="1" id="KW-1133">Transmembrane helix</keyword>
<dbReference type="AlphaFoldDB" id="K5Z3P5"/>
<name>K5Z3P5_9BACT</name>
<proteinExistence type="predicted"/>